<dbReference type="PROSITE" id="PS50076">
    <property type="entry name" value="DNAJ_2"/>
    <property type="match status" value="1"/>
</dbReference>
<keyword evidence="4" id="KW-1185">Reference proteome</keyword>
<dbReference type="InterPro" id="IPR052763">
    <property type="entry name" value="DnaJ_C4"/>
</dbReference>
<dbReference type="Gene3D" id="1.10.287.110">
    <property type="entry name" value="DnaJ domain"/>
    <property type="match status" value="1"/>
</dbReference>
<feature type="compositionally biased region" description="Polar residues" evidence="1">
    <location>
        <begin position="184"/>
        <end position="216"/>
    </location>
</feature>
<feature type="compositionally biased region" description="Polar residues" evidence="1">
    <location>
        <begin position="226"/>
        <end position="237"/>
    </location>
</feature>
<feature type="region of interest" description="Disordered" evidence="1">
    <location>
        <begin position="291"/>
        <end position="389"/>
    </location>
</feature>
<evidence type="ECO:0000313" key="3">
    <source>
        <dbReference type="EMBL" id="CAH7682858.1"/>
    </source>
</evidence>
<dbReference type="AlphaFoldDB" id="A0AAV0B9G6"/>
<name>A0AAV0B9G6_PHAPC</name>
<proteinExistence type="predicted"/>
<evidence type="ECO:0000259" key="2">
    <source>
        <dbReference type="PROSITE" id="PS50076"/>
    </source>
</evidence>
<feature type="compositionally biased region" description="Polar residues" evidence="1">
    <location>
        <begin position="362"/>
        <end position="375"/>
    </location>
</feature>
<evidence type="ECO:0000313" key="4">
    <source>
        <dbReference type="Proteomes" id="UP001153365"/>
    </source>
</evidence>
<feature type="compositionally biased region" description="Low complexity" evidence="1">
    <location>
        <begin position="330"/>
        <end position="361"/>
    </location>
</feature>
<dbReference type="Pfam" id="PF00226">
    <property type="entry name" value="DnaJ"/>
    <property type="match status" value="1"/>
</dbReference>
<dbReference type="EMBL" id="CALTRL010004321">
    <property type="protein sequence ID" value="CAH7682858.1"/>
    <property type="molecule type" value="Genomic_DNA"/>
</dbReference>
<dbReference type="PANTHER" id="PTHR44825:SF1">
    <property type="entry name" value="DNAJ HOMOLOG SUBFAMILY C MEMBER 4"/>
    <property type="match status" value="1"/>
</dbReference>
<dbReference type="InterPro" id="IPR001623">
    <property type="entry name" value="DnaJ_domain"/>
</dbReference>
<sequence>MEEETAYSLLNVSKDASSKEILNSYRLLALKFHPKNYSAGDTFIHVHFRKLAEAYTTLIDPHKRREYDRSLGLNSSGNPRKPSFTNDPQLSKISRHEALLSRPRRNSYAGTELGSSNLLNSLDPRGLIPENVAKSHDFAGPDHDMARSDRVSKIPETNQSCFNSGFGRQLPSQTIQERPRRHSTVLNQPSLQLPSRSENFGNLISRPTSSYSNQIPSLIRPLPNRGPQSIQSQQTRPNIIRPGSCGPNLSQSSGTNSQNNSSGNMPFRAISISKTILIDADGSYHLEKVQKQRTFDESGTIRESYRRQKAGGQMDNGREGLGRRSENKATLSRSLNSSSTTRSQSSMSNSSPPTSSSYYTSPISNFPKNPISRRTMNCEGGDDEEEKRFGMRSLSSSLPITNNSNNNKAYHQHRMHYKKDERGSEKFDTDFDNENGFYQPLSIEKRAININYPGTTTSLSQSNLTKIYNRNSNSITGSKNYCVGNGVSRESRFRSNSFSS</sequence>
<feature type="compositionally biased region" description="Basic and acidic residues" evidence="1">
    <location>
        <begin position="316"/>
        <end position="327"/>
    </location>
</feature>
<dbReference type="SMART" id="SM00271">
    <property type="entry name" value="DnaJ"/>
    <property type="match status" value="1"/>
</dbReference>
<dbReference type="PRINTS" id="PR00625">
    <property type="entry name" value="JDOMAIN"/>
</dbReference>
<protein>
    <submittedName>
        <fullName evidence="3">Expressed protein</fullName>
    </submittedName>
</protein>
<feature type="region of interest" description="Disordered" evidence="1">
    <location>
        <begin position="158"/>
        <end position="266"/>
    </location>
</feature>
<dbReference type="Proteomes" id="UP001153365">
    <property type="component" value="Unassembled WGS sequence"/>
</dbReference>
<comment type="caution">
    <text evidence="3">The sequence shown here is derived from an EMBL/GenBank/DDBJ whole genome shotgun (WGS) entry which is preliminary data.</text>
</comment>
<dbReference type="PANTHER" id="PTHR44825">
    <property type="match status" value="1"/>
</dbReference>
<accession>A0AAV0B9G6</accession>
<feature type="domain" description="J" evidence="2">
    <location>
        <begin position="5"/>
        <end position="71"/>
    </location>
</feature>
<feature type="compositionally biased region" description="Basic and acidic residues" evidence="1">
    <location>
        <begin position="291"/>
        <end position="306"/>
    </location>
</feature>
<feature type="region of interest" description="Disordered" evidence="1">
    <location>
        <begin position="69"/>
        <end position="120"/>
    </location>
</feature>
<dbReference type="CDD" id="cd06257">
    <property type="entry name" value="DnaJ"/>
    <property type="match status" value="1"/>
</dbReference>
<organism evidence="3 4">
    <name type="scientific">Phakopsora pachyrhizi</name>
    <name type="common">Asian soybean rust disease fungus</name>
    <dbReference type="NCBI Taxonomy" id="170000"/>
    <lineage>
        <taxon>Eukaryota</taxon>
        <taxon>Fungi</taxon>
        <taxon>Dikarya</taxon>
        <taxon>Basidiomycota</taxon>
        <taxon>Pucciniomycotina</taxon>
        <taxon>Pucciniomycetes</taxon>
        <taxon>Pucciniales</taxon>
        <taxon>Phakopsoraceae</taxon>
        <taxon>Phakopsora</taxon>
    </lineage>
</organism>
<feature type="compositionally biased region" description="Low complexity" evidence="1">
    <location>
        <begin position="250"/>
        <end position="264"/>
    </location>
</feature>
<reference evidence="3" key="1">
    <citation type="submission" date="2022-06" db="EMBL/GenBank/DDBJ databases">
        <authorList>
            <consortium name="SYNGENTA / RWTH Aachen University"/>
        </authorList>
    </citation>
    <scope>NUCLEOTIDE SEQUENCE</scope>
</reference>
<evidence type="ECO:0000256" key="1">
    <source>
        <dbReference type="SAM" id="MobiDB-lite"/>
    </source>
</evidence>
<gene>
    <name evidence="3" type="ORF">PPACK8108_LOCUS16006</name>
</gene>
<feature type="compositionally biased region" description="Polar residues" evidence="1">
    <location>
        <begin position="72"/>
        <end position="92"/>
    </location>
</feature>
<dbReference type="SUPFAM" id="SSF46565">
    <property type="entry name" value="Chaperone J-domain"/>
    <property type="match status" value="1"/>
</dbReference>
<dbReference type="InterPro" id="IPR036869">
    <property type="entry name" value="J_dom_sf"/>
</dbReference>